<protein>
    <submittedName>
        <fullName evidence="1">Uncharacterized protein</fullName>
    </submittedName>
</protein>
<reference evidence="1 2" key="1">
    <citation type="submission" date="2018-12" db="EMBL/GenBank/DDBJ databases">
        <authorList>
            <consortium name="Pathogen Informatics"/>
        </authorList>
    </citation>
    <scope>NUCLEOTIDE SEQUENCE [LARGE SCALE GENOMIC DNA]</scope>
    <source>
        <strain evidence="1 2">NCTC9695</strain>
    </source>
</reference>
<evidence type="ECO:0000313" key="1">
    <source>
        <dbReference type="EMBL" id="VEB40241.1"/>
    </source>
</evidence>
<organism evidence="1 2">
    <name type="scientific">Chromobacterium violaceum</name>
    <dbReference type="NCBI Taxonomy" id="536"/>
    <lineage>
        <taxon>Bacteria</taxon>
        <taxon>Pseudomonadati</taxon>
        <taxon>Pseudomonadota</taxon>
        <taxon>Betaproteobacteria</taxon>
        <taxon>Neisseriales</taxon>
        <taxon>Chromobacteriaceae</taxon>
        <taxon>Chromobacterium</taxon>
    </lineage>
</organism>
<proteinExistence type="predicted"/>
<gene>
    <name evidence="1" type="ORF">NCTC9695_00632</name>
</gene>
<sequence>MKAGQALARLASPALDQQLAQARVLEASLAWQVAQQSFNSELQSKGTALQQQWQAARQQVAGLQSQQARLVLTAPFPGEWPMSARL</sequence>
<dbReference type="EMBL" id="LR134182">
    <property type="protein sequence ID" value="VEB40241.1"/>
    <property type="molecule type" value="Genomic_DNA"/>
</dbReference>
<evidence type="ECO:0000313" key="2">
    <source>
        <dbReference type="Proteomes" id="UP000275777"/>
    </source>
</evidence>
<dbReference type="Proteomes" id="UP000275777">
    <property type="component" value="Chromosome"/>
</dbReference>
<dbReference type="AlphaFoldDB" id="A0A3S4HMG6"/>
<accession>A0A3S4HMG6</accession>
<name>A0A3S4HMG6_CHRVL</name>